<evidence type="ECO:0000313" key="2">
    <source>
        <dbReference type="EMBL" id="ETO11088.1"/>
    </source>
</evidence>
<keyword evidence="1" id="KW-1133">Transmembrane helix</keyword>
<accession>X6MAP8</accession>
<protein>
    <submittedName>
        <fullName evidence="2">Uncharacterized protein</fullName>
    </submittedName>
</protein>
<feature type="transmembrane region" description="Helical" evidence="1">
    <location>
        <begin position="23"/>
        <end position="43"/>
    </location>
</feature>
<organism evidence="2 3">
    <name type="scientific">Reticulomyxa filosa</name>
    <dbReference type="NCBI Taxonomy" id="46433"/>
    <lineage>
        <taxon>Eukaryota</taxon>
        <taxon>Sar</taxon>
        <taxon>Rhizaria</taxon>
        <taxon>Retaria</taxon>
        <taxon>Foraminifera</taxon>
        <taxon>Monothalamids</taxon>
        <taxon>Reticulomyxidae</taxon>
        <taxon>Reticulomyxa</taxon>
    </lineage>
</organism>
<keyword evidence="1" id="KW-0472">Membrane</keyword>
<dbReference type="EMBL" id="ASPP01022789">
    <property type="protein sequence ID" value="ETO11088.1"/>
    <property type="molecule type" value="Genomic_DNA"/>
</dbReference>
<gene>
    <name evidence="2" type="ORF">RFI_26288</name>
</gene>
<keyword evidence="1" id="KW-0812">Transmembrane</keyword>
<dbReference type="AlphaFoldDB" id="X6MAP8"/>
<evidence type="ECO:0000313" key="3">
    <source>
        <dbReference type="Proteomes" id="UP000023152"/>
    </source>
</evidence>
<evidence type="ECO:0000256" key="1">
    <source>
        <dbReference type="SAM" id="Phobius"/>
    </source>
</evidence>
<proteinExistence type="predicted"/>
<name>X6MAP8_RETFI</name>
<keyword evidence="3" id="KW-1185">Reference proteome</keyword>
<dbReference type="Proteomes" id="UP000023152">
    <property type="component" value="Unassembled WGS sequence"/>
</dbReference>
<reference evidence="2 3" key="1">
    <citation type="journal article" date="2013" name="Curr. Biol.">
        <title>The Genome of the Foraminiferan Reticulomyxa filosa.</title>
        <authorList>
            <person name="Glockner G."/>
            <person name="Hulsmann N."/>
            <person name="Schleicher M."/>
            <person name="Noegel A.A."/>
            <person name="Eichinger L."/>
            <person name="Gallinger C."/>
            <person name="Pawlowski J."/>
            <person name="Sierra R."/>
            <person name="Euteneuer U."/>
            <person name="Pillet L."/>
            <person name="Moustafa A."/>
            <person name="Platzer M."/>
            <person name="Groth M."/>
            <person name="Szafranski K."/>
            <person name="Schliwa M."/>
        </authorList>
    </citation>
    <scope>NUCLEOTIDE SEQUENCE [LARGE SCALE GENOMIC DNA]</scope>
</reference>
<comment type="caution">
    <text evidence="2">The sequence shown here is derived from an EMBL/GenBank/DDBJ whole genome shotgun (WGS) entry which is preliminary data.</text>
</comment>
<sequence>MDESISDSAQNEKKKNSNRWKSFAVVSGAVTIIGLSVGLYYYLAKDKKDDEDSANDGFNDQQFHTNKNLLTVEQFGPILDTTKIHRIFNVLFVKTILYLFKKNGILCDINHLILNCYDKKKNNENISPIVYINIRTKKEMYIKSDGHLLHHFQEET</sequence>